<organism evidence="1 2">
    <name type="scientific">Sphingomonas changbaiensis NBRC 104936</name>
    <dbReference type="NCBI Taxonomy" id="1219043"/>
    <lineage>
        <taxon>Bacteria</taxon>
        <taxon>Pseudomonadati</taxon>
        <taxon>Pseudomonadota</taxon>
        <taxon>Alphaproteobacteria</taxon>
        <taxon>Sphingomonadales</taxon>
        <taxon>Sphingomonadaceae</taxon>
        <taxon>Sphingomonas</taxon>
    </lineage>
</organism>
<dbReference type="PANTHER" id="PTHR42905">
    <property type="entry name" value="PHOSPHOENOLPYRUVATE CARBOXYLASE"/>
    <property type="match status" value="1"/>
</dbReference>
<dbReference type="InterPro" id="IPR039556">
    <property type="entry name" value="ICL/PEPM"/>
</dbReference>
<gene>
    <name evidence="1" type="ORF">SCH01S_39_00170</name>
</gene>
<dbReference type="EMBL" id="BBWU01000039">
    <property type="protein sequence ID" value="GAO39732.1"/>
    <property type="molecule type" value="Genomic_DNA"/>
</dbReference>
<dbReference type="GO" id="GO:0003824">
    <property type="term" value="F:catalytic activity"/>
    <property type="evidence" value="ECO:0007669"/>
    <property type="project" value="InterPro"/>
</dbReference>
<keyword evidence="2" id="KW-1185">Reference proteome</keyword>
<dbReference type="STRING" id="1219043.SCH01S_39_00170"/>
<proteinExistence type="predicted"/>
<dbReference type="SUPFAM" id="SSF51621">
    <property type="entry name" value="Phosphoenolpyruvate/pyruvate domain"/>
    <property type="match status" value="1"/>
</dbReference>
<evidence type="ECO:0000313" key="2">
    <source>
        <dbReference type="Proteomes" id="UP000033202"/>
    </source>
</evidence>
<dbReference type="Gene3D" id="3.20.20.60">
    <property type="entry name" value="Phosphoenolpyruvate-binding domains"/>
    <property type="match status" value="1"/>
</dbReference>
<dbReference type="Pfam" id="PF13714">
    <property type="entry name" value="PEP_mutase"/>
    <property type="match status" value="1"/>
</dbReference>
<dbReference type="RefSeq" id="WP_046348690.1">
    <property type="nucleotide sequence ID" value="NZ_BBWU01000039.1"/>
</dbReference>
<sequence length="254" mass="26606">MNQTEKARAFAGLHIPGNPIILFNAWDAGSAKAVADAGAKAIATGSWSVAAAQGFTDAEALPMEFAIANAARIAAAVELPVTLDFEGGYAIEPGTLAANFGRVLSAGVIGCNFEDQRIGGEGLHPVRDQARRVEALRREAERAGIPAFINARTDIFLKAKPEAHDNAAVDHALERARAYADAGASGFFVPGLADERLLARVCEGSPLPVNAMMFAGMPDKKRLAELGVARISHGPGPYRQAMAALTEMARAAFA</sequence>
<evidence type="ECO:0008006" key="3">
    <source>
        <dbReference type="Google" id="ProtNLM"/>
    </source>
</evidence>
<evidence type="ECO:0000313" key="1">
    <source>
        <dbReference type="EMBL" id="GAO39732.1"/>
    </source>
</evidence>
<dbReference type="PANTHER" id="PTHR42905:SF16">
    <property type="entry name" value="CARBOXYPHOSPHONOENOLPYRUVATE PHOSPHONOMUTASE-LIKE PROTEIN (AFU_ORTHOLOGUE AFUA_5G07230)"/>
    <property type="match status" value="1"/>
</dbReference>
<reference evidence="1 2" key="1">
    <citation type="submission" date="2015-04" db="EMBL/GenBank/DDBJ databases">
        <title>Whole genome shotgun sequence of Sphingomonas changbaiensis NBRC 104936.</title>
        <authorList>
            <person name="Katano-Makiyama Y."/>
            <person name="Hosoyama A."/>
            <person name="Hashimoto M."/>
            <person name="Noguchi M."/>
            <person name="Tsuchikane K."/>
            <person name="Ohji S."/>
            <person name="Yamazoe A."/>
            <person name="Ichikawa N."/>
            <person name="Kimura A."/>
            <person name="Fujita N."/>
        </authorList>
    </citation>
    <scope>NUCLEOTIDE SEQUENCE [LARGE SCALE GENOMIC DNA]</scope>
    <source>
        <strain evidence="1 2">NBRC 104936</strain>
    </source>
</reference>
<dbReference type="Proteomes" id="UP000033202">
    <property type="component" value="Unassembled WGS sequence"/>
</dbReference>
<accession>A0A0E9MPM3</accession>
<dbReference type="CDD" id="cd00377">
    <property type="entry name" value="ICL_PEPM"/>
    <property type="match status" value="1"/>
</dbReference>
<dbReference type="OrthoDB" id="9785398at2"/>
<name>A0A0E9MPM3_9SPHN</name>
<dbReference type="InterPro" id="IPR015813">
    <property type="entry name" value="Pyrv/PenolPyrv_kinase-like_dom"/>
</dbReference>
<protein>
    <recommendedName>
        <fullName evidence="3">Lyase</fullName>
    </recommendedName>
</protein>
<dbReference type="AlphaFoldDB" id="A0A0E9MPM3"/>
<dbReference type="InterPro" id="IPR040442">
    <property type="entry name" value="Pyrv_kinase-like_dom_sf"/>
</dbReference>
<comment type="caution">
    <text evidence="1">The sequence shown here is derived from an EMBL/GenBank/DDBJ whole genome shotgun (WGS) entry which is preliminary data.</text>
</comment>